<feature type="binding site" description="distal binding residue" evidence="9">
    <location>
        <position position="71"/>
    </location>
    <ligand>
        <name>heme</name>
        <dbReference type="ChEBI" id="CHEBI:30413"/>
    </ligand>
    <ligandPart>
        <name>Fe</name>
        <dbReference type="ChEBI" id="CHEBI:18248"/>
    </ligandPart>
</feature>
<dbReference type="SUPFAM" id="SSF46458">
    <property type="entry name" value="Globin-like"/>
    <property type="match status" value="1"/>
</dbReference>
<dbReference type="InterPro" id="IPR019795">
    <property type="entry name" value="Globin_bac-like_CS"/>
</dbReference>
<protein>
    <recommendedName>
        <fullName evidence="7">Group 1 truncated hemoglobin</fullName>
    </recommendedName>
</protein>
<sequence>MSESLYEQLGGEAAVDAAVDIFYRKILGDTTLAPFFEGVDLDKQAAKQKAFLTMAFGGPNNYSGKDLTSAHAALVARGLNDSHVTAVLNHLMKTLQELKVPGYLVVEIMKIAESTRNAVLGR</sequence>
<keyword evidence="4 7" id="KW-0561">Oxygen transport</keyword>
<dbReference type="EMBL" id="AP019782">
    <property type="protein sequence ID" value="BBL72647.1"/>
    <property type="molecule type" value="Genomic_DNA"/>
</dbReference>
<dbReference type="GO" id="GO:0020037">
    <property type="term" value="F:heme binding"/>
    <property type="evidence" value="ECO:0007669"/>
    <property type="project" value="InterPro"/>
</dbReference>
<dbReference type="Gene3D" id="1.10.490.10">
    <property type="entry name" value="Globins"/>
    <property type="match status" value="1"/>
</dbReference>
<proteinExistence type="inferred from homology"/>
<keyword evidence="5 7" id="KW-0479">Metal-binding</keyword>
<reference evidence="10" key="1">
    <citation type="submission" date="2019-06" db="EMBL/GenBank/DDBJ databases">
        <title>Complete genome sequence of Methylogaea oryzae strain JCM16910.</title>
        <authorList>
            <person name="Asakawa S."/>
        </authorList>
    </citation>
    <scope>NUCLEOTIDE SEQUENCE</scope>
    <source>
        <strain evidence="10">E10</strain>
    </source>
</reference>
<dbReference type="InterPro" id="IPR001486">
    <property type="entry name" value="Hemoglobin_trunc"/>
</dbReference>
<dbReference type="KEGG" id="moz:MoryE10_32530"/>
<keyword evidence="6 7" id="KW-0408">Iron</keyword>
<keyword evidence="2 7" id="KW-0813">Transport</keyword>
<comment type="cofactor">
    <cofactor evidence="8">
        <name>heme</name>
        <dbReference type="ChEBI" id="CHEBI:30413"/>
    </cofactor>
    <text evidence="8">Binds 1 heme group per subunit.</text>
</comment>
<keyword evidence="11" id="KW-1185">Reference proteome</keyword>
<keyword evidence="3 7" id="KW-0349">Heme</keyword>
<dbReference type="Pfam" id="PF01152">
    <property type="entry name" value="Bac_globin"/>
    <property type="match status" value="1"/>
</dbReference>
<evidence type="ECO:0000256" key="2">
    <source>
        <dbReference type="ARBA" id="ARBA00022448"/>
    </source>
</evidence>
<dbReference type="GO" id="GO:0005344">
    <property type="term" value="F:oxygen carrier activity"/>
    <property type="evidence" value="ECO:0007669"/>
    <property type="project" value="UniProtKB-UniRule"/>
</dbReference>
<evidence type="ECO:0000256" key="3">
    <source>
        <dbReference type="ARBA" id="ARBA00022617"/>
    </source>
</evidence>
<dbReference type="CDD" id="cd00454">
    <property type="entry name" value="TrHb1_N"/>
    <property type="match status" value="1"/>
</dbReference>
<evidence type="ECO:0000256" key="5">
    <source>
        <dbReference type="ARBA" id="ARBA00022723"/>
    </source>
</evidence>
<evidence type="ECO:0000313" key="10">
    <source>
        <dbReference type="EMBL" id="BBL72647.1"/>
    </source>
</evidence>
<evidence type="ECO:0000256" key="9">
    <source>
        <dbReference type="PIRSR" id="PIRSR601486-1"/>
    </source>
</evidence>
<evidence type="ECO:0000256" key="8">
    <source>
        <dbReference type="PIRSR" id="PIRSR002030-1"/>
    </source>
</evidence>
<evidence type="ECO:0000256" key="6">
    <source>
        <dbReference type="ARBA" id="ARBA00023004"/>
    </source>
</evidence>
<dbReference type="AlphaFoldDB" id="A0A8D4VSW4"/>
<feature type="binding site" description="proximal binding residue" evidence="8">
    <location>
        <position position="71"/>
    </location>
    <ligand>
        <name>heme</name>
        <dbReference type="ChEBI" id="CHEBI:30413"/>
    </ligand>
    <ligandPart>
        <name>Fe</name>
        <dbReference type="ChEBI" id="CHEBI:18248"/>
    </ligandPart>
</feature>
<dbReference type="PIRSF" id="PIRSF002030">
    <property type="entry name" value="Globin_Protozoa/Cyanobacteria"/>
    <property type="match status" value="1"/>
</dbReference>
<evidence type="ECO:0000256" key="1">
    <source>
        <dbReference type="ARBA" id="ARBA00009660"/>
    </source>
</evidence>
<gene>
    <name evidence="10" type="ORF">MoryE10_32530</name>
</gene>
<comment type="similarity">
    <text evidence="1 7">Belongs to the truncated hemoglobin family. Group I subfamily.</text>
</comment>
<evidence type="ECO:0000313" key="11">
    <source>
        <dbReference type="Proteomes" id="UP000824988"/>
    </source>
</evidence>
<dbReference type="InterPro" id="IPR012292">
    <property type="entry name" value="Globin/Proto"/>
</dbReference>
<dbReference type="PROSITE" id="PS01213">
    <property type="entry name" value="GLOBIN_FAM_2"/>
    <property type="match status" value="1"/>
</dbReference>
<dbReference type="GO" id="GO:0046872">
    <property type="term" value="F:metal ion binding"/>
    <property type="evidence" value="ECO:0007669"/>
    <property type="project" value="UniProtKB-UniRule"/>
</dbReference>
<evidence type="ECO:0000256" key="4">
    <source>
        <dbReference type="ARBA" id="ARBA00022621"/>
    </source>
</evidence>
<dbReference type="RefSeq" id="WP_054774011.1">
    <property type="nucleotide sequence ID" value="NZ_AP019782.1"/>
</dbReference>
<evidence type="ECO:0000256" key="7">
    <source>
        <dbReference type="PIRNR" id="PIRNR002030"/>
    </source>
</evidence>
<organism evidence="10 11">
    <name type="scientific">Methylogaea oryzae</name>
    <dbReference type="NCBI Taxonomy" id="1295382"/>
    <lineage>
        <taxon>Bacteria</taxon>
        <taxon>Pseudomonadati</taxon>
        <taxon>Pseudomonadota</taxon>
        <taxon>Gammaproteobacteria</taxon>
        <taxon>Methylococcales</taxon>
        <taxon>Methylococcaceae</taxon>
        <taxon>Methylogaea</taxon>
    </lineage>
</organism>
<dbReference type="GO" id="GO:0019825">
    <property type="term" value="F:oxygen binding"/>
    <property type="evidence" value="ECO:0007669"/>
    <property type="project" value="InterPro"/>
</dbReference>
<accession>A0A8D4VSW4</accession>
<dbReference type="InterPro" id="IPR016339">
    <property type="entry name" value="Hemoglobin_trunc_I"/>
</dbReference>
<dbReference type="InterPro" id="IPR009050">
    <property type="entry name" value="Globin-like_sf"/>
</dbReference>
<dbReference type="Proteomes" id="UP000824988">
    <property type="component" value="Chromosome"/>
</dbReference>
<name>A0A8D4VSW4_9GAMM</name>